<protein>
    <submittedName>
        <fullName evidence="1">Uncharacterized protein</fullName>
    </submittedName>
</protein>
<organism evidence="1 2">
    <name type="scientific">Dictyostelium purpureum</name>
    <name type="common">Slime mold</name>
    <dbReference type="NCBI Taxonomy" id="5786"/>
    <lineage>
        <taxon>Eukaryota</taxon>
        <taxon>Amoebozoa</taxon>
        <taxon>Evosea</taxon>
        <taxon>Eumycetozoa</taxon>
        <taxon>Dictyostelia</taxon>
        <taxon>Dictyosteliales</taxon>
        <taxon>Dictyosteliaceae</taxon>
        <taxon>Dictyostelium</taxon>
    </lineage>
</organism>
<reference evidence="2" key="1">
    <citation type="journal article" date="2011" name="Genome Biol.">
        <title>Comparative genomics of the social amoebae Dictyostelium discoideum and Dictyostelium purpureum.</title>
        <authorList>
            <consortium name="US DOE Joint Genome Institute (JGI-PGF)"/>
            <person name="Sucgang R."/>
            <person name="Kuo A."/>
            <person name="Tian X."/>
            <person name="Salerno W."/>
            <person name="Parikh A."/>
            <person name="Feasley C.L."/>
            <person name="Dalin E."/>
            <person name="Tu H."/>
            <person name="Huang E."/>
            <person name="Barry K."/>
            <person name="Lindquist E."/>
            <person name="Shapiro H."/>
            <person name="Bruce D."/>
            <person name="Schmutz J."/>
            <person name="Salamov A."/>
            <person name="Fey P."/>
            <person name="Gaudet P."/>
            <person name="Anjard C."/>
            <person name="Babu M.M."/>
            <person name="Basu S."/>
            <person name="Bushmanova Y."/>
            <person name="van der Wel H."/>
            <person name="Katoh-Kurasawa M."/>
            <person name="Dinh C."/>
            <person name="Coutinho P.M."/>
            <person name="Saito T."/>
            <person name="Elias M."/>
            <person name="Schaap P."/>
            <person name="Kay R.R."/>
            <person name="Henrissat B."/>
            <person name="Eichinger L."/>
            <person name="Rivero F."/>
            <person name="Putnam N.H."/>
            <person name="West C.M."/>
            <person name="Loomis W.F."/>
            <person name="Chisholm R.L."/>
            <person name="Shaulsky G."/>
            <person name="Strassmann J.E."/>
            <person name="Queller D.C."/>
            <person name="Kuspa A."/>
            <person name="Grigoriev I.V."/>
        </authorList>
    </citation>
    <scope>NUCLEOTIDE SEQUENCE [LARGE SCALE GENOMIC DNA]</scope>
    <source>
        <strain evidence="2">QSDP1</strain>
    </source>
</reference>
<evidence type="ECO:0000313" key="1">
    <source>
        <dbReference type="EMBL" id="EGC35560.1"/>
    </source>
</evidence>
<accession>F0ZKI5</accession>
<name>F0ZKI5_DICPU</name>
<dbReference type="AlphaFoldDB" id="F0ZKI5"/>
<dbReference type="KEGG" id="dpp:DICPUDRAFT_78771"/>
<dbReference type="RefSeq" id="XP_003287931.1">
    <property type="nucleotide sequence ID" value="XM_003287883.1"/>
</dbReference>
<dbReference type="GeneID" id="10501261"/>
<evidence type="ECO:0000313" key="2">
    <source>
        <dbReference type="Proteomes" id="UP000001064"/>
    </source>
</evidence>
<dbReference type="VEuPathDB" id="AmoebaDB:DICPUDRAFT_78771"/>
<sequence>MVKGGQIIFTGLSDSISFADLNVGFELKYPTNFGVPFKSKFKGEPFEHVEFSKNTVCENLIKVNDKIAPEKIQPQLLSEVEEKTNIIKKEKCVLHESFATIQEEMKKLSEIKELEDSENQFEVNKYIKLLDPELESHCLVLQLEFCLLIDNILLCNRKCITSSRESKLSSIRNRIMRAIWFERDNLEKEKECQIRYYFQIYTRNKEGNQVNVYINNSMRELGPKEFSKARIGLFLVLKKVVKGLMFKIKFKDGIETVTCLTYIYIHVNLFMIV</sequence>
<keyword evidence="2" id="KW-1185">Reference proteome</keyword>
<gene>
    <name evidence="1" type="ORF">DICPUDRAFT_78771</name>
</gene>
<dbReference type="InParanoid" id="F0ZKI5"/>
<dbReference type="Proteomes" id="UP000001064">
    <property type="component" value="Unassembled WGS sequence"/>
</dbReference>
<dbReference type="EMBL" id="GL871056">
    <property type="protein sequence ID" value="EGC35560.1"/>
    <property type="molecule type" value="Genomic_DNA"/>
</dbReference>
<proteinExistence type="predicted"/>